<organism evidence="1 2">
    <name type="scientific">Thalassotalea euphylliae</name>
    <dbReference type="NCBI Taxonomy" id="1655234"/>
    <lineage>
        <taxon>Bacteria</taxon>
        <taxon>Pseudomonadati</taxon>
        <taxon>Pseudomonadota</taxon>
        <taxon>Gammaproteobacteria</taxon>
        <taxon>Alteromonadales</taxon>
        <taxon>Colwelliaceae</taxon>
        <taxon>Thalassotalea</taxon>
    </lineage>
</organism>
<gene>
    <name evidence="1" type="ORF">DXX93_18900</name>
</gene>
<dbReference type="Proteomes" id="UP000256478">
    <property type="component" value="Unassembled WGS sequence"/>
</dbReference>
<dbReference type="EMBL" id="QUOU01000001">
    <property type="protein sequence ID" value="REL28429.1"/>
    <property type="molecule type" value="Genomic_DNA"/>
</dbReference>
<name>A0A3E0TVD0_9GAMM</name>
<evidence type="ECO:0000313" key="2">
    <source>
        <dbReference type="Proteomes" id="UP000256478"/>
    </source>
</evidence>
<protein>
    <submittedName>
        <fullName evidence="1">Uncharacterized protein</fullName>
    </submittedName>
</protein>
<sequence length="92" mass="10473">MTGNALCIVCIAFFLVFVVIFKSSLKYKIYTAINLRLVSYIDNTAKSVVQKLNLTILGGSELNKVRKTAWREGMPCRWQQKLIELVVLCCQN</sequence>
<reference evidence="1 2" key="1">
    <citation type="submission" date="2018-08" db="EMBL/GenBank/DDBJ databases">
        <title>Thalassotalea euphylliae genome.</title>
        <authorList>
            <person name="Summers S."/>
            <person name="Rice S.A."/>
            <person name="Freckelton M.L."/>
            <person name="Nedved B.T."/>
            <person name="Hadfield M.G."/>
        </authorList>
    </citation>
    <scope>NUCLEOTIDE SEQUENCE [LARGE SCALE GENOMIC DNA]</scope>
    <source>
        <strain evidence="1 2">H1</strain>
    </source>
</reference>
<proteinExistence type="predicted"/>
<evidence type="ECO:0000313" key="1">
    <source>
        <dbReference type="EMBL" id="REL28429.1"/>
    </source>
</evidence>
<comment type="caution">
    <text evidence="1">The sequence shown here is derived from an EMBL/GenBank/DDBJ whole genome shotgun (WGS) entry which is preliminary data.</text>
</comment>
<accession>A0A3E0TVD0</accession>
<dbReference type="AlphaFoldDB" id="A0A3E0TVD0"/>